<dbReference type="OrthoDB" id="32195at2"/>
<dbReference type="AlphaFoldDB" id="F0F6W3"/>
<dbReference type="RefSeq" id="WP_007368857.1">
    <property type="nucleotide sequence ID" value="NZ_GL872283.1"/>
</dbReference>
<evidence type="ECO:0000313" key="2">
    <source>
        <dbReference type="EMBL" id="EGC20090.1"/>
    </source>
</evidence>
<sequence>MELLTVDHKDFTMIVECTKFDGIWNKAKSNVGEDKLYSTYSWSEGVVSVKRTMDADHETDIEQGVSAPATFFDNMDYPIWIEFKDYVNDAQFGSILQNDNDRFSFRRHILAGVVNYRNEIGRSEIQIIYKVGKETRTFRFGFEVLSTKLDYHEHWRVIVEDIEREYRMLSLDYMRRTFHGFSPDQNGEHPDIVWWSVFEGEQQKFIKACKSIIDRPRHRLHGEEVYLRADKLKQTSHNIENRLAEHRREPAYLYRVEQQIQSNDTQENRFLKFALHQISKRYEKLRQRIEAVRTASDTMKAAMLATSETLKRLQHHPFFRTIGRFKGMSQESMVLQKATGYSLVYRTWNLLRRAYSLNDGLYRLQTKDIATLYEIWCFIEVSHIVKEQLHLEDEDVEHRNRMEMNGIFSWELGKGEHSRILFRKDGIELAELVYNPKNADKENDNVGMKNLVVPTVPQKPDIVLQLTKNDLQQGMKMTYLFDAKYRIDGRDNGVDTPPEDAINQMHRYRDAIYYKDYDANALKKEVIGGYILFPGDGDPDGVAVSKFYKTIKEVNIGAFPLRPKDVENRKLLENFIEELIQTKSYETIAHVIPQKGTYVEVGNRVLIGLVKEDNIQYQAFADGTATLYYTGKQFPTTIALQDLHFFMPYIKGQGVRDVYEITKVRTITSKEAKQTDEDDADSKALRLAFELKYVRKQYANLQPIDTTRMIGYTFVDTTFEKLEECMATNK</sequence>
<organism evidence="2 3">
    <name type="scientific">Prevotella multiformis DSM 16608</name>
    <dbReference type="NCBI Taxonomy" id="888743"/>
    <lineage>
        <taxon>Bacteria</taxon>
        <taxon>Pseudomonadati</taxon>
        <taxon>Bacteroidota</taxon>
        <taxon>Bacteroidia</taxon>
        <taxon>Bacteroidales</taxon>
        <taxon>Prevotellaceae</taxon>
        <taxon>Prevotella</taxon>
    </lineage>
</organism>
<reference evidence="2 3" key="1">
    <citation type="submission" date="2011-01" db="EMBL/GenBank/DDBJ databases">
        <authorList>
            <person name="Muzny D."/>
            <person name="Qin X."/>
            <person name="Deng J."/>
            <person name="Jiang H."/>
            <person name="Liu Y."/>
            <person name="Qu J."/>
            <person name="Song X.-Z."/>
            <person name="Zhang L."/>
            <person name="Thornton R."/>
            <person name="Coyle M."/>
            <person name="Francisco L."/>
            <person name="Jackson L."/>
            <person name="Javaid M."/>
            <person name="Korchina V."/>
            <person name="Kovar C."/>
            <person name="Mata R."/>
            <person name="Mathew T."/>
            <person name="Ngo R."/>
            <person name="Nguyen L."/>
            <person name="Nguyen N."/>
            <person name="Okwuonu G."/>
            <person name="Ongeri F."/>
            <person name="Pham C."/>
            <person name="Simmons D."/>
            <person name="Wilczek-Boney K."/>
            <person name="Hale W."/>
            <person name="Jakkamsetti A."/>
            <person name="Pham P."/>
            <person name="Ruth R."/>
            <person name="San Lucas F."/>
            <person name="Warren J."/>
            <person name="Zhang J."/>
            <person name="Zhao Z."/>
            <person name="Zhou C."/>
            <person name="Zhu D."/>
            <person name="Lee S."/>
            <person name="Bess C."/>
            <person name="Blankenburg K."/>
            <person name="Forbes L."/>
            <person name="Fu Q."/>
            <person name="Gubbala S."/>
            <person name="Hirani K."/>
            <person name="Jayaseelan J.C."/>
            <person name="Lara F."/>
            <person name="Munidasa M."/>
            <person name="Palculict T."/>
            <person name="Patil S."/>
            <person name="Pu L.-L."/>
            <person name="Saada N."/>
            <person name="Tang L."/>
            <person name="Weissenberger G."/>
            <person name="Zhu Y."/>
            <person name="Hemphill L."/>
            <person name="Shang Y."/>
            <person name="Youmans B."/>
            <person name="Ayvaz T."/>
            <person name="Ross M."/>
            <person name="Santibanez J."/>
            <person name="Aqrawi P."/>
            <person name="Gross S."/>
            <person name="Joshi V."/>
            <person name="Fowler G."/>
            <person name="Nazareth L."/>
            <person name="Reid J."/>
            <person name="Worley K."/>
            <person name="Petrosino J."/>
            <person name="Highlander S."/>
            <person name="Gibbs R."/>
        </authorList>
    </citation>
    <scope>NUCLEOTIDE SEQUENCE [LARGE SCALE GENOMIC DNA]</scope>
    <source>
        <strain evidence="2 3">DSM 16608</strain>
    </source>
</reference>
<accession>F0F6W3</accession>
<dbReference type="Pfam" id="PF04411">
    <property type="entry name" value="PDDEXK_7"/>
    <property type="match status" value="1"/>
</dbReference>
<evidence type="ECO:0000259" key="1">
    <source>
        <dbReference type="Pfam" id="PF09823"/>
    </source>
</evidence>
<name>F0F6W3_9BACT</name>
<gene>
    <name evidence="2" type="ORF">HMPREF9141_1330</name>
</gene>
<evidence type="ECO:0000313" key="3">
    <source>
        <dbReference type="Proteomes" id="UP000005697"/>
    </source>
</evidence>
<dbReference type="Proteomes" id="UP000005697">
    <property type="component" value="Unassembled WGS sequence"/>
</dbReference>
<dbReference type="STRING" id="888743.HMPREF9141_1330"/>
<dbReference type="InterPro" id="IPR018633">
    <property type="entry name" value="DUF2357"/>
</dbReference>
<dbReference type="InterPro" id="IPR007505">
    <property type="entry name" value="PDDEXK_7"/>
</dbReference>
<keyword evidence="3" id="KW-1185">Reference proteome</keyword>
<comment type="caution">
    <text evidence="2">The sequence shown here is derived from an EMBL/GenBank/DDBJ whole genome shotgun (WGS) entry which is preliminary data.</text>
</comment>
<protein>
    <recommendedName>
        <fullName evidence="1">DUF2357 domain-containing protein</fullName>
    </recommendedName>
</protein>
<dbReference type="eggNOG" id="COG1700">
    <property type="taxonomic scope" value="Bacteria"/>
</dbReference>
<dbReference type="HOGENOM" id="CLU_019820_0_0_10"/>
<feature type="domain" description="DUF2357" evidence="1">
    <location>
        <begin position="112"/>
        <end position="348"/>
    </location>
</feature>
<proteinExistence type="predicted"/>
<dbReference type="EMBL" id="AEWX01000018">
    <property type="protein sequence ID" value="EGC20090.1"/>
    <property type="molecule type" value="Genomic_DNA"/>
</dbReference>
<dbReference type="Pfam" id="PF09823">
    <property type="entry name" value="DUF2357"/>
    <property type="match status" value="1"/>
</dbReference>